<accession>Q1GXS4</accession>
<dbReference type="OrthoDB" id="142455at2"/>
<dbReference type="HOGENOM" id="CLU_570856_0_0_4"/>
<sequence>MGLFDGMVELWGKVTGAQAASEEAETSFREAAGFTIDADDGEWRKLTGDSKRDLPQITQERMREIAVHLWRTNLLGNRLIELPLAYLLAEGVEVKTQDEATTKTLRRFWRDPINKMEIKLPKKLRELSLYGEQCYPTFVNEASGHVRLGYLDPGLIATVVADPDNPEQPIGIITAKDKKGQARRYRVIVNGPEDVFTQRTQEIRQTFADGEAFFFKINDLSNSMRGISDLLSQADWVDGYDQFLFAEVERINNLRAFIWDVTITGATPEQVASRAKEITAPAPNSVRVHNDQEKWKAEAPNLNSADTSNTGRLLRNHILGGGTIPEHWFGGGGDVNRAAASEMGEPTFKVFSMRQKVAKSILEEIGTYVLRQECIAVLGQEPDEDDPAYEVEVIFPEMTSRDTSKYASALQQVIVAVGIAIDKKLLSEETGLSLIGTVSGRLGIEIDVKSELEKTSTAKTKEAENDVFTTPKTEEGAA</sequence>
<dbReference type="KEGG" id="mfa:Mfla_2700"/>
<gene>
    <name evidence="2" type="ordered locus">Mfla_2700</name>
</gene>
<evidence type="ECO:0000256" key="1">
    <source>
        <dbReference type="SAM" id="MobiDB-lite"/>
    </source>
</evidence>
<evidence type="ECO:0000313" key="2">
    <source>
        <dbReference type="EMBL" id="ABE50963.1"/>
    </source>
</evidence>
<reference evidence="2 3" key="1">
    <citation type="submission" date="2006-03" db="EMBL/GenBank/DDBJ databases">
        <title>Complete sequence of Methylobacillus flagellatus KT.</title>
        <authorList>
            <consortium name="US DOE Joint Genome Institute"/>
            <person name="Copeland A."/>
            <person name="Lucas S."/>
            <person name="Lapidus A."/>
            <person name="Barry K."/>
            <person name="Detter J.C."/>
            <person name="Glavina del Rio T."/>
            <person name="Hammon N."/>
            <person name="Israni S."/>
            <person name="Dalin E."/>
            <person name="Tice H."/>
            <person name="Pitluck S."/>
            <person name="Brettin T."/>
            <person name="Bruce D."/>
            <person name="Han C."/>
            <person name="Tapia R."/>
            <person name="Saunders E."/>
            <person name="Gilna P."/>
            <person name="Schmutz J."/>
            <person name="Larimer F."/>
            <person name="Land M."/>
            <person name="Kyrpides N."/>
            <person name="Anderson I."/>
            <person name="Richardson P."/>
        </authorList>
    </citation>
    <scope>NUCLEOTIDE SEQUENCE [LARGE SCALE GENOMIC DNA]</scope>
    <source>
        <strain evidence="3">KT / ATCC 51484 / DSM 6875</strain>
    </source>
</reference>
<feature type="region of interest" description="Disordered" evidence="1">
    <location>
        <begin position="454"/>
        <end position="478"/>
    </location>
</feature>
<protein>
    <recommendedName>
        <fullName evidence="4">Phage portal protein</fullName>
    </recommendedName>
</protein>
<evidence type="ECO:0008006" key="4">
    <source>
        <dbReference type="Google" id="ProtNLM"/>
    </source>
</evidence>
<evidence type="ECO:0000313" key="3">
    <source>
        <dbReference type="Proteomes" id="UP000002440"/>
    </source>
</evidence>
<dbReference type="AlphaFoldDB" id="Q1GXS4"/>
<proteinExistence type="predicted"/>
<dbReference type="eggNOG" id="COG5511">
    <property type="taxonomic scope" value="Bacteria"/>
</dbReference>
<keyword evidence="3" id="KW-1185">Reference proteome</keyword>
<dbReference type="RefSeq" id="WP_011480916.1">
    <property type="nucleotide sequence ID" value="NC_007947.1"/>
</dbReference>
<dbReference type="Proteomes" id="UP000002440">
    <property type="component" value="Chromosome"/>
</dbReference>
<dbReference type="STRING" id="265072.Mfla_2700"/>
<organism evidence="2 3">
    <name type="scientific">Methylobacillus flagellatus (strain ATCC 51484 / DSM 6875 / VKM B-1610 / KT)</name>
    <dbReference type="NCBI Taxonomy" id="265072"/>
    <lineage>
        <taxon>Bacteria</taxon>
        <taxon>Pseudomonadati</taxon>
        <taxon>Pseudomonadota</taxon>
        <taxon>Betaproteobacteria</taxon>
        <taxon>Nitrosomonadales</taxon>
        <taxon>Methylophilaceae</taxon>
        <taxon>Methylobacillus</taxon>
    </lineage>
</organism>
<feature type="compositionally biased region" description="Basic and acidic residues" evidence="1">
    <location>
        <begin position="454"/>
        <end position="464"/>
    </location>
</feature>
<dbReference type="EMBL" id="CP000284">
    <property type="protein sequence ID" value="ABE50963.1"/>
    <property type="molecule type" value="Genomic_DNA"/>
</dbReference>
<name>Q1GXS4_METFK</name>